<sequence length="325" mass="36275">MQANASMKSPLTVQHWSTAGIRRSEATDAWQAALTQNYGHWQVTESVADGFSASIRSRDINGLRAVECVCDPCSGSRLPQFVGREPVPYIGVQITKAGRERFHFAGEDISLGAGDLVIWTSAQPAEFTVMERLHKVSLVLPWAEVKERLPRGTGFTGTVIDSRVGIGAVLYSHIDSLAHQLELFTEGDNAGVRRATLELLTAAMCHRVEAPQRGLSSRYLKQLQDYILAHLQDDHLSPTSIAAANNMSPRYVHMLFAQIGVSASVWIRTQRLERCRDDLRSRTYRDCSVAEIAYTWGFADPSHFTRIFKLQYGVGPREFRETAPR</sequence>
<dbReference type="Pfam" id="PF14525">
    <property type="entry name" value="AraC_binding_2"/>
    <property type="match status" value="1"/>
</dbReference>
<dbReference type="Proteomes" id="UP001169027">
    <property type="component" value="Unassembled WGS sequence"/>
</dbReference>
<evidence type="ECO:0000256" key="2">
    <source>
        <dbReference type="ARBA" id="ARBA00023125"/>
    </source>
</evidence>
<evidence type="ECO:0000313" key="5">
    <source>
        <dbReference type="EMBL" id="MDO1535347.1"/>
    </source>
</evidence>
<comment type="caution">
    <text evidence="5">The sequence shown here is derived from an EMBL/GenBank/DDBJ whole genome shotgun (WGS) entry which is preliminary data.</text>
</comment>
<evidence type="ECO:0000313" key="6">
    <source>
        <dbReference type="Proteomes" id="UP001169027"/>
    </source>
</evidence>
<dbReference type="PROSITE" id="PS01124">
    <property type="entry name" value="HTH_ARAC_FAMILY_2"/>
    <property type="match status" value="1"/>
</dbReference>
<evidence type="ECO:0000256" key="3">
    <source>
        <dbReference type="ARBA" id="ARBA00023163"/>
    </source>
</evidence>
<evidence type="ECO:0000259" key="4">
    <source>
        <dbReference type="PROSITE" id="PS01124"/>
    </source>
</evidence>
<feature type="domain" description="HTH araC/xylS-type" evidence="4">
    <location>
        <begin position="221"/>
        <end position="322"/>
    </location>
</feature>
<dbReference type="SUPFAM" id="SSF46689">
    <property type="entry name" value="Homeodomain-like"/>
    <property type="match status" value="1"/>
</dbReference>
<dbReference type="InterPro" id="IPR018060">
    <property type="entry name" value="HTH_AraC"/>
</dbReference>
<dbReference type="PANTHER" id="PTHR46796">
    <property type="entry name" value="HTH-TYPE TRANSCRIPTIONAL ACTIVATOR RHAS-RELATED"/>
    <property type="match status" value="1"/>
</dbReference>
<dbReference type="RefSeq" id="WP_286539731.1">
    <property type="nucleotide sequence ID" value="NZ_JAUJZH010000019.1"/>
</dbReference>
<dbReference type="InterPro" id="IPR035418">
    <property type="entry name" value="AraC-bd_2"/>
</dbReference>
<dbReference type="SMART" id="SM00342">
    <property type="entry name" value="HTH_ARAC"/>
    <property type="match status" value="1"/>
</dbReference>
<gene>
    <name evidence="5" type="ORF">Q2T77_23950</name>
</gene>
<keyword evidence="3" id="KW-0804">Transcription</keyword>
<dbReference type="Pfam" id="PF12833">
    <property type="entry name" value="HTH_18"/>
    <property type="match status" value="1"/>
</dbReference>
<keyword evidence="2" id="KW-0238">DNA-binding</keyword>
<dbReference type="Gene3D" id="1.10.10.60">
    <property type="entry name" value="Homeodomain-like"/>
    <property type="match status" value="1"/>
</dbReference>
<accession>A0ABT8S8W6</accession>
<dbReference type="PRINTS" id="PR00032">
    <property type="entry name" value="HTHARAC"/>
</dbReference>
<proteinExistence type="predicted"/>
<dbReference type="PANTHER" id="PTHR46796:SF6">
    <property type="entry name" value="ARAC SUBFAMILY"/>
    <property type="match status" value="1"/>
</dbReference>
<dbReference type="InterPro" id="IPR020449">
    <property type="entry name" value="Tscrpt_reg_AraC-type_HTH"/>
</dbReference>
<name>A0ABT8S8W6_9BURK</name>
<keyword evidence="1" id="KW-0805">Transcription regulation</keyword>
<dbReference type="InterPro" id="IPR009057">
    <property type="entry name" value="Homeodomain-like_sf"/>
</dbReference>
<reference evidence="5" key="1">
    <citation type="submission" date="2023-06" db="EMBL/GenBank/DDBJ databases">
        <authorList>
            <person name="Jiang Y."/>
            <person name="Liu Q."/>
        </authorList>
    </citation>
    <scope>NUCLEOTIDE SEQUENCE</scope>
    <source>
        <strain evidence="5">CGMCC 1.12090</strain>
    </source>
</reference>
<dbReference type="InterPro" id="IPR050204">
    <property type="entry name" value="AraC_XylS_family_regulators"/>
</dbReference>
<organism evidence="5 6">
    <name type="scientific">Variovorax ginsengisoli</name>
    <dbReference type="NCBI Taxonomy" id="363844"/>
    <lineage>
        <taxon>Bacteria</taxon>
        <taxon>Pseudomonadati</taxon>
        <taxon>Pseudomonadota</taxon>
        <taxon>Betaproteobacteria</taxon>
        <taxon>Burkholderiales</taxon>
        <taxon>Comamonadaceae</taxon>
        <taxon>Variovorax</taxon>
    </lineage>
</organism>
<protein>
    <submittedName>
        <fullName evidence="5">Helix-turn-helix domain-containing protein</fullName>
    </submittedName>
</protein>
<evidence type="ECO:0000256" key="1">
    <source>
        <dbReference type="ARBA" id="ARBA00023015"/>
    </source>
</evidence>
<dbReference type="EMBL" id="JAUKVY010000019">
    <property type="protein sequence ID" value="MDO1535347.1"/>
    <property type="molecule type" value="Genomic_DNA"/>
</dbReference>
<keyword evidence="6" id="KW-1185">Reference proteome</keyword>